<dbReference type="EMBL" id="CM047590">
    <property type="protein sequence ID" value="KAI9919640.1"/>
    <property type="molecule type" value="Genomic_DNA"/>
</dbReference>
<protein>
    <submittedName>
        <fullName evidence="1">Uncharacterized protein</fullName>
    </submittedName>
</protein>
<accession>A0ACC0WNP4</accession>
<evidence type="ECO:0000313" key="1">
    <source>
        <dbReference type="EMBL" id="KAI9919640.1"/>
    </source>
</evidence>
<reference evidence="1 2" key="1">
    <citation type="journal article" date="2022" name="bioRxiv">
        <title>The genome of the oomycete Peronosclerospora sorghi, a cosmopolitan pathogen of maize and sorghum, is inflated with dispersed pseudogenes.</title>
        <authorList>
            <person name="Fletcher K."/>
            <person name="Martin F."/>
            <person name="Isakeit T."/>
            <person name="Cavanaugh K."/>
            <person name="Magill C."/>
            <person name="Michelmore R."/>
        </authorList>
    </citation>
    <scope>NUCLEOTIDE SEQUENCE [LARGE SCALE GENOMIC DNA]</scope>
    <source>
        <strain evidence="1">P6</strain>
    </source>
</reference>
<comment type="caution">
    <text evidence="1">The sequence shown here is derived from an EMBL/GenBank/DDBJ whole genome shotgun (WGS) entry which is preliminary data.</text>
</comment>
<proteinExistence type="predicted"/>
<dbReference type="Proteomes" id="UP001163321">
    <property type="component" value="Chromosome 11"/>
</dbReference>
<name>A0ACC0WNP4_9STRA</name>
<gene>
    <name evidence="1" type="ORF">PsorP6_017723</name>
</gene>
<keyword evidence="2" id="KW-1185">Reference proteome</keyword>
<sequence>MAKGYELLTLDKTTDGWRGTLALQHESHGHFGNDLALLELDVVRLSTNQVRIHNTDPAFPRYKVPDMPVRRQEKNADEEEDFQVHFTPRPFGVAVSRRHSGEVLFNSTTPVEKDEDGAIFSGLIFENQFIEISTQLTCNDDDNPILYGLGERLGIAHLPHTEHIPAMKKRRFLVFIASACCTTVSVRAALPSADAAALSPAQNNRVDGTEKQKLRINEEVADVSDDERGNFPELPFAILLSEKGKGIEVPRAATQEIVPHELDMSRIWEHPAVAHVSEVLKVDFDIGNIERSWNQLREHLAHPVVNANARIMMALGDEYFRKLVVQDPKTDFYQPISLKKLRSDNEGRVKNILESNRIKPDRAILRMRWLSGRIKVDQLKSASFAFMVIGSEFLGKIRLVEACSKLNLEPTRVKYLMRQIRTSPGNGHKSEDEVFEKAIKKAMGENLSLKPSADSN</sequence>
<organism evidence="1 2">
    <name type="scientific">Peronosclerospora sorghi</name>
    <dbReference type="NCBI Taxonomy" id="230839"/>
    <lineage>
        <taxon>Eukaryota</taxon>
        <taxon>Sar</taxon>
        <taxon>Stramenopiles</taxon>
        <taxon>Oomycota</taxon>
        <taxon>Peronosporomycetes</taxon>
        <taxon>Peronosporales</taxon>
        <taxon>Peronosporaceae</taxon>
        <taxon>Peronosclerospora</taxon>
    </lineage>
</organism>
<evidence type="ECO:0000313" key="2">
    <source>
        <dbReference type="Proteomes" id="UP001163321"/>
    </source>
</evidence>